<evidence type="ECO:0000313" key="3">
    <source>
        <dbReference type="Proteomes" id="UP000518911"/>
    </source>
</evidence>
<reference evidence="2 3" key="1">
    <citation type="submission" date="2019-09" db="EMBL/GenBank/DDBJ databases">
        <title>Bird 10,000 Genomes (B10K) Project - Family phase.</title>
        <authorList>
            <person name="Zhang G."/>
        </authorList>
    </citation>
    <scope>NUCLEOTIDE SEQUENCE [LARGE SCALE GENOMIC DNA]</scope>
    <source>
        <strain evidence="2">OUT-0055</strain>
        <tissue evidence="2">Blood</tissue>
    </source>
</reference>
<feature type="compositionally biased region" description="Basic and acidic residues" evidence="1">
    <location>
        <begin position="21"/>
        <end position="31"/>
    </location>
</feature>
<name>A0A7L3W3A1_9GRUI</name>
<comment type="caution">
    <text evidence="2">The sequence shown here is derived from an EMBL/GenBank/DDBJ whole genome shotgun (WGS) entry which is preliminary data.</text>
</comment>
<accession>A0A7L3W3A1</accession>
<feature type="non-terminal residue" evidence="2">
    <location>
        <position position="1"/>
    </location>
</feature>
<dbReference type="OrthoDB" id="6119313at2759"/>
<evidence type="ECO:0000313" key="2">
    <source>
        <dbReference type="EMBL" id="NXV70651.1"/>
    </source>
</evidence>
<protein>
    <submittedName>
        <fullName evidence="2">MGAP protein</fullName>
    </submittedName>
</protein>
<organism evidence="2 3">
    <name type="scientific">Atlantisia rogersi</name>
    <name type="common">Inaccessible Island rail</name>
    <dbReference type="NCBI Taxonomy" id="2478892"/>
    <lineage>
        <taxon>Eukaryota</taxon>
        <taxon>Metazoa</taxon>
        <taxon>Chordata</taxon>
        <taxon>Craniata</taxon>
        <taxon>Vertebrata</taxon>
        <taxon>Euteleostomi</taxon>
        <taxon>Archelosauria</taxon>
        <taxon>Archosauria</taxon>
        <taxon>Dinosauria</taxon>
        <taxon>Saurischia</taxon>
        <taxon>Theropoda</taxon>
        <taxon>Coelurosauria</taxon>
        <taxon>Aves</taxon>
        <taxon>Neognathae</taxon>
        <taxon>Neoaves</taxon>
        <taxon>Gruiformes</taxon>
        <taxon>Rallidae</taxon>
        <taxon>Atlantisia</taxon>
    </lineage>
</organism>
<keyword evidence="3" id="KW-1185">Reference proteome</keyword>
<dbReference type="AlphaFoldDB" id="A0A7L3W3A1"/>
<proteinExistence type="predicted"/>
<dbReference type="EMBL" id="VZUJ01003155">
    <property type="protein sequence ID" value="NXV70651.1"/>
    <property type="molecule type" value="Genomic_DNA"/>
</dbReference>
<evidence type="ECO:0000256" key="1">
    <source>
        <dbReference type="SAM" id="MobiDB-lite"/>
    </source>
</evidence>
<feature type="non-terminal residue" evidence="2">
    <location>
        <position position="160"/>
    </location>
</feature>
<gene>
    <name evidence="2" type="primary">Mga</name>
    <name evidence="2" type="ORF">ATLROG_R08925</name>
</gene>
<feature type="region of interest" description="Disordered" evidence="1">
    <location>
        <begin position="21"/>
        <end position="55"/>
    </location>
</feature>
<sequence length="160" mass="16979">GKTEEVVLKKLEYIYAKQKAIEAQKKNKPTEPEDTAVPKTASTQQEGSCAPSREVTQITMTNRRGKPLILARKGVRATEDTSSSLTLTAASLVMTPQGQVLTLKSPLVPGQVAAVPSTLLQAELKPQAVGTAVTAQPDSEDSFMMPKIVNVTSLAAEGSM</sequence>
<dbReference type="Proteomes" id="UP000518911">
    <property type="component" value="Unassembled WGS sequence"/>
</dbReference>